<evidence type="ECO:0000256" key="5">
    <source>
        <dbReference type="PROSITE-ProRule" id="PRU00221"/>
    </source>
</evidence>
<dbReference type="InterPro" id="IPR020472">
    <property type="entry name" value="WD40_PAC1"/>
</dbReference>
<feature type="repeat" description="WD" evidence="5">
    <location>
        <begin position="446"/>
        <end position="492"/>
    </location>
</feature>
<dbReference type="EMBL" id="OZ037944">
    <property type="protein sequence ID" value="CAL1693993.1"/>
    <property type="molecule type" value="Genomic_DNA"/>
</dbReference>
<keyword evidence="3" id="KW-0677">Repeat</keyword>
<dbReference type="InterPro" id="IPR019775">
    <property type="entry name" value="WD40_repeat_CS"/>
</dbReference>
<evidence type="ECO:0000256" key="4">
    <source>
        <dbReference type="ARBA" id="ARBA00023242"/>
    </source>
</evidence>
<dbReference type="PROSITE" id="PS00678">
    <property type="entry name" value="WD_REPEATS_1"/>
    <property type="match status" value="3"/>
</dbReference>
<reference evidence="8" key="1">
    <citation type="submission" date="2024-04" db="EMBL/GenBank/DDBJ databases">
        <authorList>
            <person name="Shaw F."/>
            <person name="Minotto A."/>
        </authorList>
    </citation>
    <scope>NUCLEOTIDE SEQUENCE [LARGE SCALE GENOMIC DNA]</scope>
</reference>
<dbReference type="SUPFAM" id="SSF50978">
    <property type="entry name" value="WD40 repeat-like"/>
    <property type="match status" value="2"/>
</dbReference>
<feature type="repeat" description="WD" evidence="5">
    <location>
        <begin position="217"/>
        <end position="251"/>
    </location>
</feature>
<evidence type="ECO:0000256" key="2">
    <source>
        <dbReference type="ARBA" id="ARBA00022574"/>
    </source>
</evidence>
<evidence type="ECO:0000313" key="7">
    <source>
        <dbReference type="EMBL" id="CAL1693993.1"/>
    </source>
</evidence>
<feature type="repeat" description="WD" evidence="5">
    <location>
        <begin position="493"/>
        <end position="534"/>
    </location>
</feature>
<evidence type="ECO:0000313" key="8">
    <source>
        <dbReference type="Proteomes" id="UP001497453"/>
    </source>
</evidence>
<dbReference type="PANTHER" id="PTHR22846:SF2">
    <property type="entry name" value="F-BOX-LIKE_WD REPEAT-CONTAINING PROTEIN EBI"/>
    <property type="match status" value="1"/>
</dbReference>
<evidence type="ECO:0000256" key="6">
    <source>
        <dbReference type="SAM" id="MobiDB-lite"/>
    </source>
</evidence>
<keyword evidence="2 5" id="KW-0853">WD repeat</keyword>
<feature type="compositionally biased region" description="Basic and acidic residues" evidence="6">
    <location>
        <begin position="121"/>
        <end position="144"/>
    </location>
</feature>
<dbReference type="InterPro" id="IPR006594">
    <property type="entry name" value="LisH"/>
</dbReference>
<dbReference type="Gene3D" id="2.130.10.10">
    <property type="entry name" value="YVTN repeat-like/Quinoprotein amine dehydrogenase"/>
    <property type="match status" value="1"/>
</dbReference>
<name>A0ABP1CEP8_9APHY</name>
<accession>A0ABP1CEP8</accession>
<dbReference type="Proteomes" id="UP001497453">
    <property type="component" value="Chromosome 1"/>
</dbReference>
<feature type="region of interest" description="Disordered" evidence="6">
    <location>
        <begin position="117"/>
        <end position="157"/>
    </location>
</feature>
<dbReference type="Pfam" id="PF00400">
    <property type="entry name" value="WD40"/>
    <property type="match status" value="7"/>
</dbReference>
<dbReference type="PANTHER" id="PTHR22846">
    <property type="entry name" value="WD40 REPEAT PROTEIN"/>
    <property type="match status" value="1"/>
</dbReference>
<dbReference type="PROSITE" id="PS50294">
    <property type="entry name" value="WD_REPEATS_REGION"/>
    <property type="match status" value="5"/>
</dbReference>
<dbReference type="PRINTS" id="PR00320">
    <property type="entry name" value="GPROTEINBRPT"/>
</dbReference>
<comment type="subcellular location">
    <subcellularLocation>
        <location evidence="1">Nucleus</location>
    </subcellularLocation>
</comment>
<dbReference type="PROSITE" id="PS50896">
    <property type="entry name" value="LISH"/>
    <property type="match status" value="1"/>
</dbReference>
<keyword evidence="4" id="KW-0539">Nucleus</keyword>
<dbReference type="Gene3D" id="1.20.960.30">
    <property type="match status" value="1"/>
</dbReference>
<protein>
    <recommendedName>
        <fullName evidence="9">WD40 repeat-like protein</fullName>
    </recommendedName>
</protein>
<proteinExistence type="predicted"/>
<feature type="repeat" description="WD" evidence="5">
    <location>
        <begin position="314"/>
        <end position="355"/>
    </location>
</feature>
<feature type="compositionally biased region" description="Polar residues" evidence="6">
    <location>
        <begin position="148"/>
        <end position="157"/>
    </location>
</feature>
<dbReference type="InterPro" id="IPR036322">
    <property type="entry name" value="WD40_repeat_dom_sf"/>
</dbReference>
<gene>
    <name evidence="7" type="ORF">GFSPODELE1_LOCUS97</name>
</gene>
<keyword evidence="8" id="KW-1185">Reference proteome</keyword>
<dbReference type="InterPro" id="IPR015943">
    <property type="entry name" value="WD40/YVTN_repeat-like_dom_sf"/>
</dbReference>
<dbReference type="InterPro" id="IPR001680">
    <property type="entry name" value="WD40_rpt"/>
</dbReference>
<evidence type="ECO:0000256" key="3">
    <source>
        <dbReference type="ARBA" id="ARBA00022737"/>
    </source>
</evidence>
<dbReference type="CDD" id="cd00200">
    <property type="entry name" value="WD40"/>
    <property type="match status" value="1"/>
</dbReference>
<organism evidence="7 8">
    <name type="scientific">Somion occarium</name>
    <dbReference type="NCBI Taxonomy" id="3059160"/>
    <lineage>
        <taxon>Eukaryota</taxon>
        <taxon>Fungi</taxon>
        <taxon>Dikarya</taxon>
        <taxon>Basidiomycota</taxon>
        <taxon>Agaricomycotina</taxon>
        <taxon>Agaricomycetes</taxon>
        <taxon>Polyporales</taxon>
        <taxon>Cerrenaceae</taxon>
        <taxon>Somion</taxon>
    </lineage>
</organism>
<dbReference type="SMART" id="SM00320">
    <property type="entry name" value="WD40"/>
    <property type="match status" value="7"/>
</dbReference>
<sequence length="580" mass="63914">MTQPPITITADEVNCLIHAYFEDSGFQHSAFVLRAEGQLDRSPHINKHVARGELVYLLSKALLYTEVEAHWRGNAMTSNCKAPFSLLDQHTCSLDPNLPPIATFNPPIPPEAVPVSLNGTTEKRKGGALEVDESQRNKRARTEDSMDLDSTTSTAPRTSVRRTTLLTGILSYWYMTETKPSTPVPLMPIDGALSVAQRHPRTRPPEEITDLNAVSLLKGHKTEVFVCAWNPVDANKLATGSKDTIVHLWNLHPSEGGGPITSDPPLALDNLSKTTQGDITSLDWNPAGTLLAVGSYNATLQVCTPSSELYFSREQHEKGPIFATRFSKSGRWLLTASLDGSVCVWDIPAKELHRQYKNHEACCLDVDWISDDLFASCGADGKIHVLRLKSAVPVKTLIGHASEVNQIKFNSSKGLLASCSDDHTARIWSMHDLLIPDAPAMPAKVLEGHEGTVSSVMWQPKTPEEEHALLATASFDTTCRLWDTATGECLHVFRDHQLSIYTLSWSADARLLATGSGDGWVHIYDVKTHERKWSWSAGDRIGIFEIDWEQHGDVDRLALALQNFQVGIIDASRIPALKSS</sequence>
<feature type="repeat" description="WD" evidence="5">
    <location>
        <begin position="397"/>
        <end position="430"/>
    </location>
</feature>
<dbReference type="PROSITE" id="PS50082">
    <property type="entry name" value="WD_REPEATS_2"/>
    <property type="match status" value="5"/>
</dbReference>
<evidence type="ECO:0000256" key="1">
    <source>
        <dbReference type="ARBA" id="ARBA00004123"/>
    </source>
</evidence>
<dbReference type="InterPro" id="IPR045183">
    <property type="entry name" value="Ebi-like"/>
</dbReference>
<evidence type="ECO:0008006" key="9">
    <source>
        <dbReference type="Google" id="ProtNLM"/>
    </source>
</evidence>